<dbReference type="AlphaFoldDB" id="A0A438HLD0"/>
<dbReference type="PANTHER" id="PTHR11439">
    <property type="entry name" value="GAG-POL-RELATED RETROTRANSPOSON"/>
    <property type="match status" value="1"/>
</dbReference>
<dbReference type="EMBL" id="QGNW01000206">
    <property type="protein sequence ID" value="RVW85262.1"/>
    <property type="molecule type" value="Genomic_DNA"/>
</dbReference>
<dbReference type="Pfam" id="PF07727">
    <property type="entry name" value="RVT_2"/>
    <property type="match status" value="2"/>
</dbReference>
<dbReference type="InterPro" id="IPR043502">
    <property type="entry name" value="DNA/RNA_pol_sf"/>
</dbReference>
<name>A0A438HLD0_VITVI</name>
<gene>
    <name evidence="2" type="primary">RE1_495</name>
    <name evidence="2" type="ORF">CK203_046622</name>
</gene>
<evidence type="ECO:0000313" key="2">
    <source>
        <dbReference type="EMBL" id="RVW85262.1"/>
    </source>
</evidence>
<dbReference type="CDD" id="cd09272">
    <property type="entry name" value="RNase_HI_RT_Ty1"/>
    <property type="match status" value="1"/>
</dbReference>
<feature type="domain" description="Reverse transcriptase Ty1/copia-type" evidence="1">
    <location>
        <begin position="92"/>
        <end position="148"/>
    </location>
</feature>
<evidence type="ECO:0000313" key="3">
    <source>
        <dbReference type="Proteomes" id="UP000288805"/>
    </source>
</evidence>
<proteinExistence type="predicted"/>
<organism evidence="2 3">
    <name type="scientific">Vitis vinifera</name>
    <name type="common">Grape</name>
    <dbReference type="NCBI Taxonomy" id="29760"/>
    <lineage>
        <taxon>Eukaryota</taxon>
        <taxon>Viridiplantae</taxon>
        <taxon>Streptophyta</taxon>
        <taxon>Embryophyta</taxon>
        <taxon>Tracheophyta</taxon>
        <taxon>Spermatophyta</taxon>
        <taxon>Magnoliopsida</taxon>
        <taxon>eudicotyledons</taxon>
        <taxon>Gunneridae</taxon>
        <taxon>Pentapetalae</taxon>
        <taxon>rosids</taxon>
        <taxon>Vitales</taxon>
        <taxon>Vitaceae</taxon>
        <taxon>Viteae</taxon>
        <taxon>Vitis</taxon>
    </lineage>
</organism>
<dbReference type="SUPFAM" id="SSF56672">
    <property type="entry name" value="DNA/RNA polymerases"/>
    <property type="match status" value="1"/>
</dbReference>
<dbReference type="InterPro" id="IPR013103">
    <property type="entry name" value="RVT_2"/>
</dbReference>
<feature type="domain" description="Reverse transcriptase Ty1/copia-type" evidence="1">
    <location>
        <begin position="2"/>
        <end position="89"/>
    </location>
</feature>
<comment type="caution">
    <text evidence="2">The sequence shown here is derived from an EMBL/GenBank/DDBJ whole genome shotgun (WGS) entry which is preliminary data.</text>
</comment>
<reference evidence="2 3" key="1">
    <citation type="journal article" date="2018" name="PLoS Genet.">
        <title>Population sequencing reveals clonal diversity and ancestral inbreeding in the grapevine cultivar Chardonnay.</title>
        <authorList>
            <person name="Roach M.J."/>
            <person name="Johnson D.L."/>
            <person name="Bohlmann J."/>
            <person name="van Vuuren H.J."/>
            <person name="Jones S.J."/>
            <person name="Pretorius I.S."/>
            <person name="Schmidt S.A."/>
            <person name="Borneman A.R."/>
        </authorList>
    </citation>
    <scope>NUCLEOTIDE SEQUENCE [LARGE SCALE GENOMIC DNA]</scope>
    <source>
        <strain evidence="3">cv. Chardonnay</strain>
        <tissue evidence="2">Leaf</tissue>
    </source>
</reference>
<sequence>MGSKWVFQTKYLPDGSIKCLKARLVAKGDTQVPGLNYTDTFSPVIKATTVRVVLSLTVTNKWFFRQLDVKNAFLNGHLTKHVYMEQPPSRADTSLFVFHKQSDIIYLLLYVDDIIITSNNSSLLDSFSRKLNTEFATKDLGSLSYFLAQLLDSKPIHTPMVVSKHLSSDGPLFSNPTLYRSLVGALQYFTITRPDIAHTVNSISQFLHSPTEGHFLAVKGILRYVKDWAGCPNTRRSISGYSIYLGDNLVSWSAKTQPTISCSSCESEYHELLWLTLMISSPKVYLGFFFNFFAPSSTSILIRCSACRGGVVEDPLP</sequence>
<dbReference type="Proteomes" id="UP000288805">
    <property type="component" value="Unassembled WGS sequence"/>
</dbReference>
<protein>
    <submittedName>
        <fullName evidence="2">Retrovirus-related Pol polyprotein from transposon RE1</fullName>
    </submittedName>
</protein>
<accession>A0A438HLD0</accession>
<evidence type="ECO:0000259" key="1">
    <source>
        <dbReference type="Pfam" id="PF07727"/>
    </source>
</evidence>
<dbReference type="PANTHER" id="PTHR11439:SF455">
    <property type="entry name" value="RLK (RECEPTOR-LIKE PROTEIN KINASE) 8, PUTATIVE-RELATED"/>
    <property type="match status" value="1"/>
</dbReference>